<gene>
    <name evidence="2" type="ORF">NS226_23965</name>
</gene>
<dbReference type="InterPro" id="IPR029082">
    <property type="entry name" value="Imm35"/>
</dbReference>
<dbReference type="AlphaFoldDB" id="A0A175QBD4"/>
<dbReference type="Pfam" id="PF15567">
    <property type="entry name" value="Imm35"/>
    <property type="match status" value="1"/>
</dbReference>
<reference evidence="2 3" key="1">
    <citation type="journal article" date="2016" name="Front. Microbiol.">
        <title>Genomic Resource of Rice Seed Associated Bacteria.</title>
        <authorList>
            <person name="Midha S."/>
            <person name="Bansal K."/>
            <person name="Sharma S."/>
            <person name="Kumar N."/>
            <person name="Patil P.P."/>
            <person name="Chaudhry V."/>
            <person name="Patil P.B."/>
        </authorList>
    </citation>
    <scope>NUCLEOTIDE SEQUENCE [LARGE SCALE GENOMIC DNA]</scope>
    <source>
        <strain evidence="2 3">NS226</strain>
    </source>
</reference>
<name>A0A175QBD4_9HYPH</name>
<dbReference type="Proteomes" id="UP000078272">
    <property type="component" value="Unassembled WGS sequence"/>
</dbReference>
<dbReference type="OrthoDB" id="8242099at2"/>
<evidence type="ECO:0000313" key="2">
    <source>
        <dbReference type="EMBL" id="KTQ67052.1"/>
    </source>
</evidence>
<dbReference type="EMBL" id="LDPZ01000235">
    <property type="protein sequence ID" value="KTQ67052.1"/>
    <property type="molecule type" value="Genomic_DNA"/>
</dbReference>
<feature type="domain" description="Immunity protein 35" evidence="1">
    <location>
        <begin position="5"/>
        <end position="84"/>
    </location>
</feature>
<evidence type="ECO:0000313" key="3">
    <source>
        <dbReference type="Proteomes" id="UP000078272"/>
    </source>
</evidence>
<sequence length="104" mass="11716">MDFDKAAALATAWVDILFEGEARIVREATIAKPYGWIFFYQSAEFLDDGNPSAQLVGNAPIIVNRDTCELRVTGVAKPLEHYLAEYEKTFPPISLQRTPQLPTW</sequence>
<comment type="caution">
    <text evidence="2">The sequence shown here is derived from an EMBL/GenBank/DDBJ whole genome shotgun (WGS) entry which is preliminary data.</text>
</comment>
<protein>
    <recommendedName>
        <fullName evidence="1">Immunity protein 35 domain-containing protein</fullName>
    </recommendedName>
</protein>
<evidence type="ECO:0000259" key="1">
    <source>
        <dbReference type="Pfam" id="PF15567"/>
    </source>
</evidence>
<proteinExistence type="predicted"/>
<dbReference type="PATRIC" id="fig|401562.3.peg.2082"/>
<dbReference type="RefSeq" id="WP_021079806.1">
    <property type="nucleotide sequence ID" value="NZ_LDPZ01000235.1"/>
</dbReference>
<organism evidence="2 3">
    <name type="scientific">Aureimonas ureilytica</name>
    <dbReference type="NCBI Taxonomy" id="401562"/>
    <lineage>
        <taxon>Bacteria</taxon>
        <taxon>Pseudomonadati</taxon>
        <taxon>Pseudomonadota</taxon>
        <taxon>Alphaproteobacteria</taxon>
        <taxon>Hyphomicrobiales</taxon>
        <taxon>Aurantimonadaceae</taxon>
        <taxon>Aureimonas</taxon>
    </lineage>
</organism>
<accession>A0A175QBD4</accession>